<accession>Q4RNZ6</accession>
<evidence type="ECO:0000256" key="1">
    <source>
        <dbReference type="SAM" id="MobiDB-lite"/>
    </source>
</evidence>
<comment type="caution">
    <text evidence="2">The sequence shown here is derived from an EMBL/GenBank/DDBJ whole genome shotgun (WGS) entry which is preliminary data.</text>
</comment>
<name>Q4RNZ6_TETNG</name>
<gene>
    <name evidence="2" type="ORF">GSTENG00031341001</name>
</gene>
<organism evidence="2">
    <name type="scientific">Tetraodon nigroviridis</name>
    <name type="common">Spotted green pufferfish</name>
    <name type="synonym">Chelonodon nigroviridis</name>
    <dbReference type="NCBI Taxonomy" id="99883"/>
    <lineage>
        <taxon>Eukaryota</taxon>
        <taxon>Metazoa</taxon>
        <taxon>Chordata</taxon>
        <taxon>Craniata</taxon>
        <taxon>Vertebrata</taxon>
        <taxon>Euteleostomi</taxon>
        <taxon>Actinopterygii</taxon>
        <taxon>Neopterygii</taxon>
        <taxon>Teleostei</taxon>
        <taxon>Neoteleostei</taxon>
        <taxon>Acanthomorphata</taxon>
        <taxon>Eupercaria</taxon>
        <taxon>Tetraodontiformes</taxon>
        <taxon>Tetradontoidea</taxon>
        <taxon>Tetraodontidae</taxon>
        <taxon>Tetraodon</taxon>
    </lineage>
</organism>
<dbReference type="AlphaFoldDB" id="Q4RNZ6"/>
<reference evidence="2" key="2">
    <citation type="submission" date="2004-02" db="EMBL/GenBank/DDBJ databases">
        <authorList>
            <consortium name="Genoscope"/>
            <consortium name="Whitehead Institute Centre for Genome Research"/>
        </authorList>
    </citation>
    <scope>NUCLEOTIDE SEQUENCE</scope>
</reference>
<protein>
    <submittedName>
        <fullName evidence="2">(spotted green pufferfish) hypothetical protein</fullName>
    </submittedName>
</protein>
<proteinExistence type="predicted"/>
<evidence type="ECO:0000313" key="2">
    <source>
        <dbReference type="EMBL" id="CAG09886.1"/>
    </source>
</evidence>
<sequence>MQVILLPSFLCKCQPAKWASDNAMFECLGFRSPSCWSRSRRDPRSLKPASTPPPTGRGWLADRVEQRSQLQSHRHRRRPLAGAELPDSSVHVCSSAP</sequence>
<dbReference type="KEGG" id="tng:GSTEN00031341G001"/>
<reference evidence="2" key="1">
    <citation type="journal article" date="2004" name="Nature">
        <title>Genome duplication in the teleost fish Tetraodon nigroviridis reveals the early vertebrate proto-karyotype.</title>
        <authorList>
            <person name="Jaillon O."/>
            <person name="Aury J.-M."/>
            <person name="Brunet F."/>
            <person name="Petit J.-L."/>
            <person name="Stange-Thomann N."/>
            <person name="Mauceli E."/>
            <person name="Bouneau L."/>
            <person name="Fischer C."/>
            <person name="Ozouf-Costaz C."/>
            <person name="Bernot A."/>
            <person name="Nicaud S."/>
            <person name="Jaffe D."/>
            <person name="Fisher S."/>
            <person name="Lutfalla G."/>
            <person name="Dossat C."/>
            <person name="Segurens B."/>
            <person name="Dasilva C."/>
            <person name="Salanoubat M."/>
            <person name="Levy M."/>
            <person name="Boudet N."/>
            <person name="Castellano S."/>
            <person name="Anthouard V."/>
            <person name="Jubin C."/>
            <person name="Castelli V."/>
            <person name="Katinka M."/>
            <person name="Vacherie B."/>
            <person name="Biemont C."/>
            <person name="Skalli Z."/>
            <person name="Cattolico L."/>
            <person name="Poulain J."/>
            <person name="De Berardinis V."/>
            <person name="Cruaud C."/>
            <person name="Duprat S."/>
            <person name="Brottier P."/>
            <person name="Coutanceau J.-P."/>
            <person name="Gouzy J."/>
            <person name="Parra G."/>
            <person name="Lardier G."/>
            <person name="Chapple C."/>
            <person name="McKernan K.J."/>
            <person name="McEwan P."/>
            <person name="Bosak S."/>
            <person name="Kellis M."/>
            <person name="Volff J.-N."/>
            <person name="Guigo R."/>
            <person name="Zody M.C."/>
            <person name="Mesirov J."/>
            <person name="Lindblad-Toh K."/>
            <person name="Birren B."/>
            <person name="Nusbaum C."/>
            <person name="Kahn D."/>
            <person name="Robinson-Rechavi M."/>
            <person name="Laudet V."/>
            <person name="Schachter V."/>
            <person name="Quetier F."/>
            <person name="Saurin W."/>
            <person name="Scarpelli C."/>
            <person name="Wincker P."/>
            <person name="Lander E.S."/>
            <person name="Weissenbach J."/>
            <person name="Roest Crollius H."/>
        </authorList>
    </citation>
    <scope>NUCLEOTIDE SEQUENCE [LARGE SCALE GENOMIC DNA]</scope>
</reference>
<dbReference type="EMBL" id="CAAE01015009">
    <property type="protein sequence ID" value="CAG09886.1"/>
    <property type="molecule type" value="Genomic_DNA"/>
</dbReference>
<feature type="region of interest" description="Disordered" evidence="1">
    <location>
        <begin position="35"/>
        <end position="97"/>
    </location>
</feature>